<protein>
    <submittedName>
        <fullName evidence="1">DNA helicase</fullName>
    </submittedName>
</protein>
<dbReference type="AlphaFoldDB" id="A0A8S7NXK7"/>
<dbReference type="Proteomes" id="UP000524010">
    <property type="component" value="Unassembled WGS sequence"/>
</dbReference>
<comment type="caution">
    <text evidence="1">The sequence shown here is derived from an EMBL/GenBank/DDBJ whole genome shotgun (WGS) entry which is preliminary data.</text>
</comment>
<keyword evidence="1" id="KW-0067">ATP-binding</keyword>
<dbReference type="Gene3D" id="3.40.50.300">
    <property type="entry name" value="P-loop containing nucleotide triphosphate hydrolases"/>
    <property type="match status" value="1"/>
</dbReference>
<organism evidence="1 2">
    <name type="scientific">Escherichia coli</name>
    <dbReference type="NCBI Taxonomy" id="562"/>
    <lineage>
        <taxon>Bacteria</taxon>
        <taxon>Pseudomonadati</taxon>
        <taxon>Pseudomonadota</taxon>
        <taxon>Gammaproteobacteria</taxon>
        <taxon>Enterobacterales</taxon>
        <taxon>Enterobacteriaceae</taxon>
        <taxon>Escherichia</taxon>
    </lineage>
</organism>
<evidence type="ECO:0000313" key="2">
    <source>
        <dbReference type="Proteomes" id="UP000524010"/>
    </source>
</evidence>
<gene>
    <name evidence="1" type="ORF">BTB68_005209</name>
</gene>
<dbReference type="EMBL" id="AASRHK010000140">
    <property type="protein sequence ID" value="EFF8957109.1"/>
    <property type="molecule type" value="Genomic_DNA"/>
</dbReference>
<name>A0A8S7NXK7_ECOLX</name>
<dbReference type="PANTHER" id="PTHR11070">
    <property type="entry name" value="UVRD / RECB / PCRA DNA HELICASE FAMILY MEMBER"/>
    <property type="match status" value="1"/>
</dbReference>
<dbReference type="InterPro" id="IPR027417">
    <property type="entry name" value="P-loop_NTPase"/>
</dbReference>
<accession>A0A8S7NXK7</accession>
<keyword evidence="1" id="KW-0347">Helicase</keyword>
<dbReference type="GO" id="GO:0043138">
    <property type="term" value="F:3'-5' DNA helicase activity"/>
    <property type="evidence" value="ECO:0007669"/>
    <property type="project" value="TreeGrafter"/>
</dbReference>
<dbReference type="GO" id="GO:0005524">
    <property type="term" value="F:ATP binding"/>
    <property type="evidence" value="ECO:0007669"/>
    <property type="project" value="InterPro"/>
</dbReference>
<keyword evidence="1" id="KW-0547">Nucleotide-binding</keyword>
<sequence length="197" mass="22298">MSFNPTDEQYAIINWQGQQLVVNAFSGTGKTSTLVQFARASPDSRMLYLAYNRAIRDEAERKFPFNVECRTSHQLAYARVGRHYRHRLVPGLRITDVARKLNTRYWALARVAGTGLNHFICSADAVPGLHHLPDKDEMRGVPPADALRAVQLLWNEMSNPGGTFPVTHDTYLKLFQLSGADLSHRWDTILFDEAQDA</sequence>
<dbReference type="PANTHER" id="PTHR11070:SF30">
    <property type="entry name" value="F-BOX DNA HELICASE 1"/>
    <property type="match status" value="1"/>
</dbReference>
<dbReference type="InterPro" id="IPR000212">
    <property type="entry name" value="DNA_helicase_UvrD/REP"/>
</dbReference>
<dbReference type="GO" id="GO:0003677">
    <property type="term" value="F:DNA binding"/>
    <property type="evidence" value="ECO:0007669"/>
    <property type="project" value="InterPro"/>
</dbReference>
<evidence type="ECO:0000313" key="1">
    <source>
        <dbReference type="EMBL" id="EFF8957109.1"/>
    </source>
</evidence>
<dbReference type="GO" id="GO:0031297">
    <property type="term" value="P:replication fork processing"/>
    <property type="evidence" value="ECO:0007669"/>
    <property type="project" value="TreeGrafter"/>
</dbReference>
<dbReference type="GO" id="GO:0000724">
    <property type="term" value="P:double-strand break repair via homologous recombination"/>
    <property type="evidence" value="ECO:0007669"/>
    <property type="project" value="TreeGrafter"/>
</dbReference>
<proteinExistence type="predicted"/>
<feature type="non-terminal residue" evidence="1">
    <location>
        <position position="197"/>
    </location>
</feature>
<reference evidence="1 2" key="1">
    <citation type="submission" date="2020-02" db="EMBL/GenBank/DDBJ databases">
        <authorList>
            <consortium name="PulseNet: The National Subtyping Network for Foodborne Disease Surveillance"/>
            <person name="Tarr C.L."/>
            <person name="Trees E."/>
            <person name="Katz L.S."/>
            <person name="Carleton-Romer H.A."/>
            <person name="Stroika S."/>
            <person name="Kucerova Z."/>
            <person name="Roache K.F."/>
            <person name="Sabol A.L."/>
            <person name="Besser J."/>
            <person name="Gerner-Smidt P."/>
        </authorList>
    </citation>
    <scope>NUCLEOTIDE SEQUENCE [LARGE SCALE GENOMIC DNA]</scope>
    <source>
        <strain evidence="1 2">PNUSAE005278</strain>
    </source>
</reference>
<dbReference type="SUPFAM" id="SSF52540">
    <property type="entry name" value="P-loop containing nucleoside triphosphate hydrolases"/>
    <property type="match status" value="1"/>
</dbReference>
<keyword evidence="1" id="KW-0378">Hydrolase</keyword>